<dbReference type="GO" id="GO:0015833">
    <property type="term" value="P:peptide transport"/>
    <property type="evidence" value="ECO:0007669"/>
    <property type="project" value="TreeGrafter"/>
</dbReference>
<evidence type="ECO:0000313" key="7">
    <source>
        <dbReference type="Proteomes" id="UP000054078"/>
    </source>
</evidence>
<organism evidence="6 7">
    <name type="scientific">Tractidigestivibacter scatoligenes</name>
    <name type="common">Olsenella scatoligenes</name>
    <dbReference type="NCBI Taxonomy" id="1299998"/>
    <lineage>
        <taxon>Bacteria</taxon>
        <taxon>Bacillati</taxon>
        <taxon>Actinomycetota</taxon>
        <taxon>Coriobacteriia</taxon>
        <taxon>Coriobacteriales</taxon>
        <taxon>Atopobiaceae</taxon>
        <taxon>Tractidigestivibacter</taxon>
    </lineage>
</organism>
<feature type="domain" description="Solute-binding protein family 5" evidence="5">
    <location>
        <begin position="94"/>
        <end position="481"/>
    </location>
</feature>
<dbReference type="InterPro" id="IPR006311">
    <property type="entry name" value="TAT_signal"/>
</dbReference>
<dbReference type="PROSITE" id="PS51318">
    <property type="entry name" value="TAT"/>
    <property type="match status" value="1"/>
</dbReference>
<keyword evidence="4" id="KW-0732">Signal</keyword>
<keyword evidence="7" id="KW-1185">Reference proteome</keyword>
<comment type="caution">
    <text evidence="6">The sequence shown here is derived from an EMBL/GenBank/DDBJ whole genome shotgun (WGS) entry which is preliminary data.</text>
</comment>
<dbReference type="GO" id="GO:1904680">
    <property type="term" value="F:peptide transmembrane transporter activity"/>
    <property type="evidence" value="ECO:0007669"/>
    <property type="project" value="TreeGrafter"/>
</dbReference>
<dbReference type="GO" id="GO:0043190">
    <property type="term" value="C:ATP-binding cassette (ABC) transporter complex"/>
    <property type="evidence" value="ECO:0007669"/>
    <property type="project" value="InterPro"/>
</dbReference>
<dbReference type="GO" id="GO:0030313">
    <property type="term" value="C:cell envelope"/>
    <property type="evidence" value="ECO:0007669"/>
    <property type="project" value="UniProtKB-SubCell"/>
</dbReference>
<reference evidence="6 7" key="1">
    <citation type="submission" date="2015-12" db="EMBL/GenBank/DDBJ databases">
        <title>Draft Genome Sequence of Olsenella scatoligenes SK9K4T; a Producer of 3-Methylindole- (skatole) and 4-Methylphenol- (p-cresol) Isolated from Pig Feces.</title>
        <authorList>
            <person name="Li X."/>
            <person name="Borg B."/>
            <person name="Canibe N."/>
        </authorList>
    </citation>
    <scope>NUCLEOTIDE SEQUENCE [LARGE SCALE GENOMIC DNA]</scope>
    <source>
        <strain evidence="6 7">SK9K4</strain>
    </source>
</reference>
<dbReference type="Proteomes" id="UP000054078">
    <property type="component" value="Unassembled WGS sequence"/>
</dbReference>
<dbReference type="PANTHER" id="PTHR30290:SF10">
    <property type="entry name" value="PERIPLASMIC OLIGOPEPTIDE-BINDING PROTEIN-RELATED"/>
    <property type="match status" value="1"/>
</dbReference>
<evidence type="ECO:0000259" key="5">
    <source>
        <dbReference type="Pfam" id="PF00496"/>
    </source>
</evidence>
<comment type="subcellular location">
    <subcellularLocation>
        <location evidence="1">Cell envelope</location>
    </subcellularLocation>
</comment>
<evidence type="ECO:0000256" key="4">
    <source>
        <dbReference type="ARBA" id="ARBA00022729"/>
    </source>
</evidence>
<dbReference type="PROSITE" id="PS51257">
    <property type="entry name" value="PROKAR_LIPOPROTEIN"/>
    <property type="match status" value="1"/>
</dbReference>
<dbReference type="CDD" id="cd00995">
    <property type="entry name" value="PBP2_NikA_DppA_OppA_like"/>
    <property type="match status" value="1"/>
</dbReference>
<name>A0A100YWD2_TRASO</name>
<dbReference type="Gene3D" id="3.10.105.10">
    <property type="entry name" value="Dipeptide-binding Protein, Domain 3"/>
    <property type="match status" value="1"/>
</dbReference>
<dbReference type="PANTHER" id="PTHR30290">
    <property type="entry name" value="PERIPLASMIC BINDING COMPONENT OF ABC TRANSPORTER"/>
    <property type="match status" value="1"/>
</dbReference>
<dbReference type="PIRSF" id="PIRSF002741">
    <property type="entry name" value="MppA"/>
    <property type="match status" value="1"/>
</dbReference>
<dbReference type="InterPro" id="IPR000914">
    <property type="entry name" value="SBP_5_dom"/>
</dbReference>
<dbReference type="SUPFAM" id="SSF53850">
    <property type="entry name" value="Periplasmic binding protein-like II"/>
    <property type="match status" value="1"/>
</dbReference>
<dbReference type="Gene3D" id="3.90.76.10">
    <property type="entry name" value="Dipeptide-binding Protein, Domain 1"/>
    <property type="match status" value="1"/>
</dbReference>
<sequence>MEDRFGGVSRRGFIKGGVAAAALAGLAGCGKNSSGSATSGGSSSDAGASTGGVLKYYINDPVAIDPYNTQESEGTQVAKCLFDSLTKYNYDTKELEPAAAESWESNDDATQWTFHIRKDCKFHNGDTVKAEDFKRAFERICDPTMKTPSDVAYHLDPVKGAKEMQAGEADELSGVTCPDDYTLVFDLTTPMSEWPLVCAHQALVPVPKAARDDPDSFLVAPIGNGPFQMDGSWVSGQYINVKKFDGYYGTPAKLDAVNFSIQKDPDTAFKEFQAGNIDFCSVPSGRLAEVEQQYGTSDDGYTVTPKKQVLTGAEAATYWLICEMGDENLGKKEVRQALSLAINRQNICDTLFEGSRKPATSCFPPLIDDSSDSTWEYCDYDPEKAKEILDSAGYTADADGKRNLTVKLSYNSGGGHEDIMSIIQGDFEAIGVTVQQNSLEWAAYLTALDDGGFQLGRMGWIADYPNMDNFLYPNFYSTSSNNYGKYSNPEFDKLVEDARKVTDEEERKSEYRKACKLLGEDMPVIPIMFYAHDHIGSERIQSLYYDPAGIAHLGEASVQA</sequence>
<evidence type="ECO:0000256" key="3">
    <source>
        <dbReference type="ARBA" id="ARBA00022448"/>
    </source>
</evidence>
<dbReference type="Pfam" id="PF00496">
    <property type="entry name" value="SBP_bac_5"/>
    <property type="match status" value="1"/>
</dbReference>
<evidence type="ECO:0000256" key="2">
    <source>
        <dbReference type="ARBA" id="ARBA00005695"/>
    </source>
</evidence>
<protein>
    <submittedName>
        <fullName evidence="6">ABC transporter substrate-binding protein</fullName>
    </submittedName>
</protein>
<dbReference type="RefSeq" id="WP_059054801.1">
    <property type="nucleotide sequence ID" value="NZ_LOJF01000009.1"/>
</dbReference>
<keyword evidence="3" id="KW-0813">Transport</keyword>
<accession>A0A100YWD2</accession>
<dbReference type="InterPro" id="IPR039424">
    <property type="entry name" value="SBP_5"/>
</dbReference>
<evidence type="ECO:0000313" key="6">
    <source>
        <dbReference type="EMBL" id="KUH58652.1"/>
    </source>
</evidence>
<dbReference type="EMBL" id="LOJF01000009">
    <property type="protein sequence ID" value="KUH58652.1"/>
    <property type="molecule type" value="Genomic_DNA"/>
</dbReference>
<proteinExistence type="inferred from homology"/>
<dbReference type="InterPro" id="IPR030678">
    <property type="entry name" value="Peptide/Ni-bd"/>
</dbReference>
<dbReference type="STRING" id="1299998.AUL39_06690"/>
<dbReference type="GO" id="GO:0042597">
    <property type="term" value="C:periplasmic space"/>
    <property type="evidence" value="ECO:0007669"/>
    <property type="project" value="UniProtKB-ARBA"/>
</dbReference>
<dbReference type="OrthoDB" id="9046151at2"/>
<gene>
    <name evidence="6" type="ORF">AUL39_06690</name>
</gene>
<dbReference type="AlphaFoldDB" id="A0A100YWD2"/>
<evidence type="ECO:0000256" key="1">
    <source>
        <dbReference type="ARBA" id="ARBA00004196"/>
    </source>
</evidence>
<comment type="similarity">
    <text evidence="2">Belongs to the bacterial solute-binding protein 5 family.</text>
</comment>
<dbReference type="Gene3D" id="3.40.190.10">
    <property type="entry name" value="Periplasmic binding protein-like II"/>
    <property type="match status" value="1"/>
</dbReference>